<reference evidence="5" key="1">
    <citation type="journal article" date="2020" name="Syst. Appl. Microbiol.">
        <title>Streptomyces alkaliterrae sp. nov., isolated from an alkaline soil, and emended descriptions of Streptomyces alkaliphilus, Streptomyces calidiresistens and Streptomyces durbertensis.</title>
        <authorList>
            <person name="Swiecimska M."/>
            <person name="Golinska P."/>
            <person name="Nouioui I."/>
            <person name="Wypij M."/>
            <person name="Rai M."/>
            <person name="Sangal V."/>
            <person name="Goodfellow M."/>
        </authorList>
    </citation>
    <scope>NUCLEOTIDE SEQUENCE [LARGE SCALE GENOMIC DNA]</scope>
    <source>
        <strain evidence="5">DSM 104538</strain>
    </source>
</reference>
<keyword evidence="2" id="KW-0012">Acyltransferase</keyword>
<name>A0ABR6ECP7_9ACTN</name>
<evidence type="ECO:0000259" key="3">
    <source>
        <dbReference type="PROSITE" id="PS51186"/>
    </source>
</evidence>
<dbReference type="Gene3D" id="3.40.630.30">
    <property type="match status" value="1"/>
</dbReference>
<dbReference type="SUPFAM" id="SSF55729">
    <property type="entry name" value="Acyl-CoA N-acyltransferases (Nat)"/>
    <property type="match status" value="1"/>
</dbReference>
<organism evidence="4 5">
    <name type="scientific">Streptomyces durbertensis</name>
    <dbReference type="NCBI Taxonomy" id="2448886"/>
    <lineage>
        <taxon>Bacteria</taxon>
        <taxon>Bacillati</taxon>
        <taxon>Actinomycetota</taxon>
        <taxon>Actinomycetes</taxon>
        <taxon>Kitasatosporales</taxon>
        <taxon>Streptomycetaceae</taxon>
        <taxon>Streptomyces</taxon>
    </lineage>
</organism>
<comment type="caution">
    <text evidence="4">The sequence shown here is derived from an EMBL/GenBank/DDBJ whole genome shotgun (WGS) entry which is preliminary data.</text>
</comment>
<dbReference type="Pfam" id="PF00583">
    <property type="entry name" value="Acetyltransf_1"/>
    <property type="match status" value="1"/>
</dbReference>
<feature type="domain" description="N-acetyltransferase" evidence="3">
    <location>
        <begin position="13"/>
        <end position="158"/>
    </location>
</feature>
<dbReference type="RefSeq" id="WP_182854503.1">
    <property type="nucleotide sequence ID" value="NZ_WMLF01000052.1"/>
</dbReference>
<evidence type="ECO:0000256" key="1">
    <source>
        <dbReference type="ARBA" id="ARBA00022679"/>
    </source>
</evidence>
<evidence type="ECO:0000313" key="4">
    <source>
        <dbReference type="EMBL" id="MBB1243100.1"/>
    </source>
</evidence>
<evidence type="ECO:0000256" key="2">
    <source>
        <dbReference type="ARBA" id="ARBA00023315"/>
    </source>
</evidence>
<dbReference type="PANTHER" id="PTHR43877">
    <property type="entry name" value="AMINOALKYLPHOSPHONATE N-ACETYLTRANSFERASE-RELATED-RELATED"/>
    <property type="match status" value="1"/>
</dbReference>
<sequence>MEWIIRPEPVGSPEARAALLAYYTDIVGRYHGRPARQDEVAAAMADEPSDDLAPPGGVFLLGRRGGEVAGCAGVRFAGPETAELTRVHVRPPWRGTGGGSALVAAAEAEAARLGARVIRLDTRSDLVEARALYAARGYREVAPFSTGPYSDHWFVKEL</sequence>
<dbReference type="PROSITE" id="PS51186">
    <property type="entry name" value="GNAT"/>
    <property type="match status" value="1"/>
</dbReference>
<gene>
    <name evidence="4" type="ORF">GL263_05895</name>
</gene>
<accession>A0ABR6ECP7</accession>
<dbReference type="CDD" id="cd04301">
    <property type="entry name" value="NAT_SF"/>
    <property type="match status" value="1"/>
</dbReference>
<dbReference type="InterPro" id="IPR016181">
    <property type="entry name" value="Acyl_CoA_acyltransferase"/>
</dbReference>
<keyword evidence="5" id="KW-1185">Reference proteome</keyword>
<dbReference type="Proteomes" id="UP000766698">
    <property type="component" value="Unassembled WGS sequence"/>
</dbReference>
<dbReference type="PANTHER" id="PTHR43877:SF2">
    <property type="entry name" value="AMINOALKYLPHOSPHONATE N-ACETYLTRANSFERASE-RELATED"/>
    <property type="match status" value="1"/>
</dbReference>
<protein>
    <submittedName>
        <fullName evidence="4">GNAT family N-acetyltransferase</fullName>
    </submittedName>
</protein>
<keyword evidence="1" id="KW-0808">Transferase</keyword>
<dbReference type="EMBL" id="WMLF01000052">
    <property type="protein sequence ID" value="MBB1243100.1"/>
    <property type="molecule type" value="Genomic_DNA"/>
</dbReference>
<dbReference type="InterPro" id="IPR000182">
    <property type="entry name" value="GNAT_dom"/>
</dbReference>
<dbReference type="InterPro" id="IPR050832">
    <property type="entry name" value="Bact_Acetyltransf"/>
</dbReference>
<evidence type="ECO:0000313" key="5">
    <source>
        <dbReference type="Proteomes" id="UP000766698"/>
    </source>
</evidence>
<proteinExistence type="predicted"/>